<comment type="caution">
    <text evidence="5">The sequence shown here is derived from an EMBL/GenBank/DDBJ whole genome shotgun (WGS) entry which is preliminary data.</text>
</comment>
<dbReference type="PANTHER" id="PTHR19211">
    <property type="entry name" value="ATP-BINDING TRANSPORT PROTEIN-RELATED"/>
    <property type="match status" value="1"/>
</dbReference>
<dbReference type="InterPro" id="IPR003593">
    <property type="entry name" value="AAA+_ATPase"/>
</dbReference>
<proteinExistence type="predicted"/>
<reference evidence="6" key="1">
    <citation type="journal article" date="2017" name="Proc. Natl. Acad. Sci. U.S.A.">
        <title>Simulation of Deepwater Horizon oil plume reveals substrate specialization within a complex community of hydrocarbon-degraders.</title>
        <authorList>
            <person name="Hu P."/>
            <person name="Dubinsky E.A."/>
            <person name="Probst A.J."/>
            <person name="Wang J."/>
            <person name="Sieber C.M.K."/>
            <person name="Tom L.M."/>
            <person name="Gardinali P."/>
            <person name="Banfield J.F."/>
            <person name="Atlas R.M."/>
            <person name="Andersen G.L."/>
        </authorList>
    </citation>
    <scope>NUCLEOTIDE SEQUENCE [LARGE SCALE GENOMIC DNA]</scope>
</reference>
<dbReference type="Pfam" id="PF12848">
    <property type="entry name" value="ABC_tran_Xtn"/>
    <property type="match status" value="1"/>
</dbReference>
<dbReference type="InterPro" id="IPR027417">
    <property type="entry name" value="P-loop_NTPase"/>
</dbReference>
<dbReference type="FunFam" id="3.40.50.300:FF:000011">
    <property type="entry name" value="Putative ABC transporter ATP-binding component"/>
    <property type="match status" value="1"/>
</dbReference>
<keyword evidence="2" id="KW-0547">Nucleotide-binding</keyword>
<dbReference type="GO" id="GO:0016887">
    <property type="term" value="F:ATP hydrolysis activity"/>
    <property type="evidence" value="ECO:0007669"/>
    <property type="project" value="InterPro"/>
</dbReference>
<keyword evidence="3 5" id="KW-0067">ATP-binding</keyword>
<dbReference type="InterPro" id="IPR050611">
    <property type="entry name" value="ABCF"/>
</dbReference>
<dbReference type="PROSITE" id="PS50893">
    <property type="entry name" value="ABC_TRANSPORTER_2"/>
    <property type="match status" value="2"/>
</dbReference>
<dbReference type="PANTHER" id="PTHR19211:SF14">
    <property type="entry name" value="ATP-BINDING CASSETTE SUB-FAMILY F MEMBER 1"/>
    <property type="match status" value="1"/>
</dbReference>
<accession>A0A1Y5F4U3</accession>
<dbReference type="Gene3D" id="3.40.50.300">
    <property type="entry name" value="P-loop containing nucleotide triphosphate hydrolases"/>
    <property type="match status" value="2"/>
</dbReference>
<dbReference type="InterPro" id="IPR032781">
    <property type="entry name" value="ABC_tran_Xtn"/>
</dbReference>
<dbReference type="SMART" id="SM00382">
    <property type="entry name" value="AAA"/>
    <property type="match status" value="2"/>
</dbReference>
<feature type="domain" description="ABC transporter" evidence="4">
    <location>
        <begin position="2"/>
        <end position="217"/>
    </location>
</feature>
<sequence>MIQLNNISKHFGLQVLFEDLGLLIGKRERLGFVGRNGSGKSTLFKIILGEIVPDSGEIVIPKSYKIGALDQHINFTKPTVLEECCQVLSEEEQYDWWKAERILFGLGFSEEDLEKDPNSFSGGYQVRINLTKALVQNPNLLLLDEPTNYLDIVSLRWLRGFLKGFKGEVLLITHDRDFMDSVSTHTIGLGRKKLSKYKGNTTKFYEQLAIHDEMYELTRLTQEKKKKELQGFVDRFGAKASKATQAQSRAKQIEKMGTMDKLDSENNLGFKFNYKECPGKIILEIEDLSFSYSGKEEEDLFKDLSFKVGRNDRIGIIGKNGKGKSTLLNVVAGELKARTGDIKSHPSISMGHFGQTNIERLSLDNTIINEISESNHDLGIGQIRKICGTMMFTDDLAKKKVSVLSGGEKSRVMLGKILAKKSNVLLLDEPTNHLDMESIETLSKEIVNFPGAVILVTHSELLLRASVNKLIIFHEGRADFFDGTYDEFLEKIGWESEEG</sequence>
<keyword evidence="1" id="KW-0677">Repeat</keyword>
<dbReference type="InterPro" id="IPR003439">
    <property type="entry name" value="ABC_transporter-like_ATP-bd"/>
</dbReference>
<dbReference type="EMBL" id="MAAO01000007">
    <property type="protein sequence ID" value="OUR95677.1"/>
    <property type="molecule type" value="Genomic_DNA"/>
</dbReference>
<dbReference type="AlphaFoldDB" id="A0A1Y5F4U3"/>
<name>A0A1Y5F4U3_9BACT</name>
<evidence type="ECO:0000313" key="6">
    <source>
        <dbReference type="Proteomes" id="UP000196531"/>
    </source>
</evidence>
<evidence type="ECO:0000256" key="1">
    <source>
        <dbReference type="ARBA" id="ARBA00022737"/>
    </source>
</evidence>
<protein>
    <submittedName>
        <fullName evidence="5">ABC transporter ATP-binding protein</fullName>
    </submittedName>
</protein>
<evidence type="ECO:0000259" key="4">
    <source>
        <dbReference type="PROSITE" id="PS50893"/>
    </source>
</evidence>
<evidence type="ECO:0000256" key="3">
    <source>
        <dbReference type="ARBA" id="ARBA00022840"/>
    </source>
</evidence>
<dbReference type="SUPFAM" id="SSF52540">
    <property type="entry name" value="P-loop containing nucleoside triphosphate hydrolases"/>
    <property type="match status" value="2"/>
</dbReference>
<dbReference type="InterPro" id="IPR017871">
    <property type="entry name" value="ABC_transporter-like_CS"/>
</dbReference>
<dbReference type="Proteomes" id="UP000196531">
    <property type="component" value="Unassembled WGS sequence"/>
</dbReference>
<dbReference type="Pfam" id="PF00005">
    <property type="entry name" value="ABC_tran"/>
    <property type="match status" value="2"/>
</dbReference>
<evidence type="ECO:0000313" key="5">
    <source>
        <dbReference type="EMBL" id="OUR95677.1"/>
    </source>
</evidence>
<gene>
    <name evidence="5" type="ORF">A9Q84_14340</name>
</gene>
<dbReference type="PROSITE" id="PS00211">
    <property type="entry name" value="ABC_TRANSPORTER_1"/>
    <property type="match status" value="1"/>
</dbReference>
<dbReference type="GO" id="GO:0005524">
    <property type="term" value="F:ATP binding"/>
    <property type="evidence" value="ECO:0007669"/>
    <property type="project" value="UniProtKB-KW"/>
</dbReference>
<organism evidence="5 6">
    <name type="scientific">Halobacteriovorax marinus</name>
    <dbReference type="NCBI Taxonomy" id="97084"/>
    <lineage>
        <taxon>Bacteria</taxon>
        <taxon>Pseudomonadati</taxon>
        <taxon>Bdellovibrionota</taxon>
        <taxon>Bacteriovoracia</taxon>
        <taxon>Bacteriovoracales</taxon>
        <taxon>Halobacteriovoraceae</taxon>
        <taxon>Halobacteriovorax</taxon>
    </lineage>
</organism>
<dbReference type="CDD" id="cd03221">
    <property type="entry name" value="ABCF_EF-3"/>
    <property type="match status" value="2"/>
</dbReference>
<feature type="domain" description="ABC transporter" evidence="4">
    <location>
        <begin position="283"/>
        <end position="499"/>
    </location>
</feature>
<evidence type="ECO:0000256" key="2">
    <source>
        <dbReference type="ARBA" id="ARBA00022741"/>
    </source>
</evidence>